<dbReference type="EMBL" id="JADWDJ010000017">
    <property type="protein sequence ID" value="KAG5267513.1"/>
    <property type="molecule type" value="Genomic_DNA"/>
</dbReference>
<reference evidence="1 2" key="1">
    <citation type="submission" date="2020-10" db="EMBL/GenBank/DDBJ databases">
        <title>Chromosome-scale genome assembly of the Allis shad, Alosa alosa.</title>
        <authorList>
            <person name="Margot Z."/>
            <person name="Christophe K."/>
            <person name="Cabau C."/>
            <person name="Louis A."/>
            <person name="Berthelot C."/>
            <person name="Parey E."/>
            <person name="Roest Crollius H."/>
            <person name="Montfort J."/>
            <person name="Robinson-Rechavi M."/>
            <person name="Bucao C."/>
            <person name="Bouchez O."/>
            <person name="Gislard M."/>
            <person name="Lluch J."/>
            <person name="Milhes M."/>
            <person name="Lampietro C."/>
            <person name="Lopez Roques C."/>
            <person name="Donnadieu C."/>
            <person name="Braasch I."/>
            <person name="Desvignes T."/>
            <person name="Postlethwait J."/>
            <person name="Bobe J."/>
            <person name="Guiguen Y."/>
        </authorList>
    </citation>
    <scope>NUCLEOTIDE SEQUENCE [LARGE SCALE GENOMIC DNA]</scope>
    <source>
        <strain evidence="1">M-15738</strain>
        <tissue evidence="1">Blood</tissue>
    </source>
</reference>
<keyword evidence="2" id="KW-1185">Reference proteome</keyword>
<evidence type="ECO:0000313" key="1">
    <source>
        <dbReference type="EMBL" id="KAG5267513.1"/>
    </source>
</evidence>
<gene>
    <name evidence="1" type="ORF">AALO_G00222570</name>
</gene>
<proteinExistence type="predicted"/>
<protein>
    <submittedName>
        <fullName evidence="1">Uncharacterized protein</fullName>
    </submittedName>
</protein>
<evidence type="ECO:0000313" key="2">
    <source>
        <dbReference type="Proteomes" id="UP000823561"/>
    </source>
</evidence>
<dbReference type="Proteomes" id="UP000823561">
    <property type="component" value="Chromosome 17"/>
</dbReference>
<organism evidence="1 2">
    <name type="scientific">Alosa alosa</name>
    <name type="common">allis shad</name>
    <dbReference type="NCBI Taxonomy" id="278164"/>
    <lineage>
        <taxon>Eukaryota</taxon>
        <taxon>Metazoa</taxon>
        <taxon>Chordata</taxon>
        <taxon>Craniata</taxon>
        <taxon>Vertebrata</taxon>
        <taxon>Euteleostomi</taxon>
        <taxon>Actinopterygii</taxon>
        <taxon>Neopterygii</taxon>
        <taxon>Teleostei</taxon>
        <taxon>Clupei</taxon>
        <taxon>Clupeiformes</taxon>
        <taxon>Clupeoidei</taxon>
        <taxon>Clupeidae</taxon>
        <taxon>Alosa</taxon>
    </lineage>
</organism>
<sequence length="83" mass="9490">MLTLVMVSRRADAAGVDCVLLQQETSRGSAWITNRISAHAPIWPFTVYSQWEKGRQQNQGFLQQSDSYNVNNLQGDKEEYQQV</sequence>
<comment type="caution">
    <text evidence="1">The sequence shown here is derived from an EMBL/GenBank/DDBJ whole genome shotgun (WGS) entry which is preliminary data.</text>
</comment>
<accession>A0AAV6FXC7</accession>
<dbReference type="AlphaFoldDB" id="A0AAV6FXC7"/>
<name>A0AAV6FXC7_9TELE</name>